<evidence type="ECO:0000313" key="3">
    <source>
        <dbReference type="EMBL" id="PBK76525.1"/>
    </source>
</evidence>
<dbReference type="STRING" id="1076256.A0A2H3C0C1"/>
<feature type="repeat" description="RCC1" evidence="2">
    <location>
        <begin position="276"/>
        <end position="323"/>
    </location>
</feature>
<protein>
    <submittedName>
        <fullName evidence="3">RCC1/BLIP-II proteni</fullName>
    </submittedName>
</protein>
<dbReference type="Proteomes" id="UP000218334">
    <property type="component" value="Unassembled WGS sequence"/>
</dbReference>
<evidence type="ECO:0000256" key="1">
    <source>
        <dbReference type="ARBA" id="ARBA00022737"/>
    </source>
</evidence>
<evidence type="ECO:0000256" key="2">
    <source>
        <dbReference type="PROSITE-ProRule" id="PRU00235"/>
    </source>
</evidence>
<evidence type="ECO:0000313" key="4">
    <source>
        <dbReference type="Proteomes" id="UP000218334"/>
    </source>
</evidence>
<feature type="repeat" description="RCC1" evidence="2">
    <location>
        <begin position="328"/>
        <end position="382"/>
    </location>
</feature>
<dbReference type="PANTHER" id="PTHR22870:SF408">
    <property type="entry name" value="OS09G0560450 PROTEIN"/>
    <property type="match status" value="1"/>
</dbReference>
<dbReference type="PANTHER" id="PTHR22870">
    <property type="entry name" value="REGULATOR OF CHROMOSOME CONDENSATION"/>
    <property type="match status" value="1"/>
</dbReference>
<gene>
    <name evidence="3" type="ORF">ARMSODRAFT_948328</name>
</gene>
<name>A0A2H3C0C1_9AGAR</name>
<dbReference type="Gene3D" id="2.130.10.30">
    <property type="entry name" value="Regulator of chromosome condensation 1/beta-lactamase-inhibitor protein II"/>
    <property type="match status" value="2"/>
</dbReference>
<dbReference type="InterPro" id="IPR051210">
    <property type="entry name" value="Ub_ligase/GEF_domain"/>
</dbReference>
<dbReference type="PROSITE" id="PS00626">
    <property type="entry name" value="RCC1_2"/>
    <property type="match status" value="1"/>
</dbReference>
<dbReference type="PRINTS" id="PR00633">
    <property type="entry name" value="RCCNDNSATION"/>
</dbReference>
<sequence length="382" mass="40871">MIRSGHTISDVILHVHYVMPCLVSAGSNAHGQLANGTVDDSHVFATCVFTDLPPDCQVVDLCCGANHTLLLLETGEGLRELWGCGDGRAGQLGLDWVEPGASFRPVMLNRDGYTPKLVSASWETSYVVLSRPGQRDVLISMGANDFGDLGVGASRSAAGIHVVELPCDGETITALYAGQHHVVIQVNGAQLVGWGLSRHGQLGEPKSKVALPRIIPIEGQIMSLALGAQHTALLLTSSHVTGLGSNRKEQLHGIDMLSDVRMVGCTWNGTYAVVGDRIYSTGSHSKGQLGRSLTDLPYVEFPHDRHLKKLACGTEHVLALFDVVNGDPEVWGWGWNEHGNLGLGTTEDIRLPVKIWPRDSASGSGRAVDIWAGSGTSWICVQ</sequence>
<organism evidence="3 4">
    <name type="scientific">Armillaria solidipes</name>
    <dbReference type="NCBI Taxonomy" id="1076256"/>
    <lineage>
        <taxon>Eukaryota</taxon>
        <taxon>Fungi</taxon>
        <taxon>Dikarya</taxon>
        <taxon>Basidiomycota</taxon>
        <taxon>Agaricomycotina</taxon>
        <taxon>Agaricomycetes</taxon>
        <taxon>Agaricomycetidae</taxon>
        <taxon>Agaricales</taxon>
        <taxon>Marasmiineae</taxon>
        <taxon>Physalacriaceae</taxon>
        <taxon>Armillaria</taxon>
    </lineage>
</organism>
<accession>A0A2H3C0C1</accession>
<feature type="repeat" description="RCC1" evidence="2">
    <location>
        <begin position="189"/>
        <end position="237"/>
    </location>
</feature>
<dbReference type="AlphaFoldDB" id="A0A2H3C0C1"/>
<keyword evidence="1" id="KW-0677">Repeat</keyword>
<dbReference type="EMBL" id="KZ293416">
    <property type="protein sequence ID" value="PBK76525.1"/>
    <property type="molecule type" value="Genomic_DNA"/>
</dbReference>
<keyword evidence="4" id="KW-1185">Reference proteome</keyword>
<dbReference type="InterPro" id="IPR009091">
    <property type="entry name" value="RCC1/BLIP-II"/>
</dbReference>
<reference evidence="4" key="1">
    <citation type="journal article" date="2017" name="Nat. Ecol. Evol.">
        <title>Genome expansion and lineage-specific genetic innovations in the forest pathogenic fungi Armillaria.</title>
        <authorList>
            <person name="Sipos G."/>
            <person name="Prasanna A.N."/>
            <person name="Walter M.C."/>
            <person name="O'Connor E."/>
            <person name="Balint B."/>
            <person name="Krizsan K."/>
            <person name="Kiss B."/>
            <person name="Hess J."/>
            <person name="Varga T."/>
            <person name="Slot J."/>
            <person name="Riley R."/>
            <person name="Boka B."/>
            <person name="Rigling D."/>
            <person name="Barry K."/>
            <person name="Lee J."/>
            <person name="Mihaltcheva S."/>
            <person name="LaButti K."/>
            <person name="Lipzen A."/>
            <person name="Waldron R."/>
            <person name="Moloney N.M."/>
            <person name="Sperisen C."/>
            <person name="Kredics L."/>
            <person name="Vagvoelgyi C."/>
            <person name="Patrignani A."/>
            <person name="Fitzpatrick D."/>
            <person name="Nagy I."/>
            <person name="Doyle S."/>
            <person name="Anderson J.B."/>
            <person name="Grigoriev I.V."/>
            <person name="Gueldener U."/>
            <person name="Muensterkoetter M."/>
            <person name="Nagy L.G."/>
        </authorList>
    </citation>
    <scope>NUCLEOTIDE SEQUENCE [LARGE SCALE GENOMIC DNA]</scope>
    <source>
        <strain evidence="4">28-4</strain>
    </source>
</reference>
<dbReference type="Pfam" id="PF00415">
    <property type="entry name" value="RCC1"/>
    <property type="match status" value="1"/>
</dbReference>
<proteinExistence type="predicted"/>
<dbReference type="SUPFAM" id="SSF50985">
    <property type="entry name" value="RCC1/BLIP-II"/>
    <property type="match status" value="1"/>
</dbReference>
<dbReference type="InterPro" id="IPR000408">
    <property type="entry name" value="Reg_chr_condens"/>
</dbReference>
<dbReference type="PROSITE" id="PS50012">
    <property type="entry name" value="RCC1_3"/>
    <property type="match status" value="3"/>
</dbReference>
<dbReference type="Pfam" id="PF13540">
    <property type="entry name" value="RCC1_2"/>
    <property type="match status" value="1"/>
</dbReference>